<dbReference type="FunFam" id="1.20.1420.30:FF:000004">
    <property type="entry name" value="Sodium/potassium/calcium exchanger 2 isoform 1"/>
    <property type="match status" value="1"/>
</dbReference>
<evidence type="ECO:0000259" key="18">
    <source>
        <dbReference type="Pfam" id="PF01699"/>
    </source>
</evidence>
<evidence type="ECO:0000256" key="3">
    <source>
        <dbReference type="ARBA" id="ARBA00022448"/>
    </source>
</evidence>
<dbReference type="InterPro" id="IPR004481">
    <property type="entry name" value="K/Na/Ca-exchanger"/>
</dbReference>
<dbReference type="GO" id="GO:0005262">
    <property type="term" value="F:calcium channel activity"/>
    <property type="evidence" value="ECO:0007669"/>
    <property type="project" value="TreeGrafter"/>
</dbReference>
<dbReference type="WBParaSite" id="EEL_0000388101-mRNA-1">
    <property type="protein sequence ID" value="EEL_0000388101-mRNA-1"/>
    <property type="gene ID" value="EEL_0000388101"/>
</dbReference>
<keyword evidence="3" id="KW-0813">Transport</keyword>
<keyword evidence="7 17" id="KW-0812">Transmembrane</keyword>
<feature type="transmembrane region" description="Helical" evidence="17">
    <location>
        <begin position="218"/>
        <end position="236"/>
    </location>
</feature>
<evidence type="ECO:0000256" key="1">
    <source>
        <dbReference type="ARBA" id="ARBA00004141"/>
    </source>
</evidence>
<dbReference type="InterPro" id="IPR044880">
    <property type="entry name" value="NCX_ion-bd_dom_sf"/>
</dbReference>
<keyword evidence="14" id="KW-0406">Ion transport</keyword>
<evidence type="ECO:0000256" key="8">
    <source>
        <dbReference type="ARBA" id="ARBA00022729"/>
    </source>
</evidence>
<organism evidence="19 20">
    <name type="scientific">Elaeophora elaphi</name>
    <dbReference type="NCBI Taxonomy" id="1147741"/>
    <lineage>
        <taxon>Eukaryota</taxon>
        <taxon>Metazoa</taxon>
        <taxon>Ecdysozoa</taxon>
        <taxon>Nematoda</taxon>
        <taxon>Chromadorea</taxon>
        <taxon>Rhabditida</taxon>
        <taxon>Spirurina</taxon>
        <taxon>Spiruromorpha</taxon>
        <taxon>Filarioidea</taxon>
        <taxon>Onchocercidae</taxon>
        <taxon>Elaeophora</taxon>
    </lineage>
</organism>
<dbReference type="Gene3D" id="1.20.1420.30">
    <property type="entry name" value="NCX, central ion-binding region"/>
    <property type="match status" value="2"/>
</dbReference>
<feature type="domain" description="Sodium/calcium exchanger membrane region" evidence="18">
    <location>
        <begin position="515"/>
        <end position="682"/>
    </location>
</feature>
<evidence type="ECO:0000256" key="12">
    <source>
        <dbReference type="ARBA" id="ARBA00022989"/>
    </source>
</evidence>
<feature type="transmembrane region" description="Helical" evidence="17">
    <location>
        <begin position="185"/>
        <end position="206"/>
    </location>
</feature>
<feature type="transmembrane region" description="Helical" evidence="17">
    <location>
        <begin position="632"/>
        <end position="653"/>
    </location>
</feature>
<protein>
    <submittedName>
        <fullName evidence="20">Sodium/calcium exchanger membrane region domain-containing protein</fullName>
    </submittedName>
</protein>
<dbReference type="GO" id="GO:0006874">
    <property type="term" value="P:intracellular calcium ion homeostasis"/>
    <property type="evidence" value="ECO:0007669"/>
    <property type="project" value="TreeGrafter"/>
</dbReference>
<evidence type="ECO:0000256" key="16">
    <source>
        <dbReference type="ARBA" id="ARBA00023201"/>
    </source>
</evidence>
<dbReference type="AlphaFoldDB" id="A0A0R3RQD1"/>
<evidence type="ECO:0000256" key="4">
    <source>
        <dbReference type="ARBA" id="ARBA00022449"/>
    </source>
</evidence>
<feature type="transmembrane region" description="Helical" evidence="17">
    <location>
        <begin position="115"/>
        <end position="133"/>
    </location>
</feature>
<feature type="transmembrane region" description="Helical" evidence="17">
    <location>
        <begin position="12"/>
        <end position="30"/>
    </location>
</feature>
<evidence type="ECO:0000256" key="13">
    <source>
        <dbReference type="ARBA" id="ARBA00023053"/>
    </source>
</evidence>
<evidence type="ECO:0000256" key="5">
    <source>
        <dbReference type="ARBA" id="ARBA00022538"/>
    </source>
</evidence>
<keyword evidence="13" id="KW-0915">Sodium</keyword>
<evidence type="ECO:0000256" key="2">
    <source>
        <dbReference type="ARBA" id="ARBA00005364"/>
    </source>
</evidence>
<proteinExistence type="inferred from homology"/>
<keyword evidence="10" id="KW-0769">Symport</keyword>
<keyword evidence="12 17" id="KW-1133">Transmembrane helix</keyword>
<keyword evidence="8" id="KW-0732">Signal</keyword>
<keyword evidence="15 17" id="KW-0472">Membrane</keyword>
<evidence type="ECO:0000313" key="20">
    <source>
        <dbReference type="WBParaSite" id="EEL_0000388101-mRNA-1"/>
    </source>
</evidence>
<dbReference type="STRING" id="1147741.A0A0R3RQD1"/>
<evidence type="ECO:0000256" key="17">
    <source>
        <dbReference type="SAM" id="Phobius"/>
    </source>
</evidence>
<evidence type="ECO:0000313" key="19">
    <source>
        <dbReference type="Proteomes" id="UP000050640"/>
    </source>
</evidence>
<keyword evidence="4" id="KW-0050">Antiport</keyword>
<feature type="transmembrane region" description="Helical" evidence="17">
    <location>
        <begin position="549"/>
        <end position="572"/>
    </location>
</feature>
<keyword evidence="5" id="KW-0633">Potassium transport</keyword>
<name>A0A0R3RQD1_9BILA</name>
<feature type="transmembrane region" description="Helical" evidence="17">
    <location>
        <begin position="486"/>
        <end position="502"/>
    </location>
</feature>
<dbReference type="PANTHER" id="PTHR10846">
    <property type="entry name" value="SODIUM/POTASSIUM/CALCIUM EXCHANGER"/>
    <property type="match status" value="1"/>
</dbReference>
<keyword evidence="11" id="KW-0630">Potassium</keyword>
<sequence>MRNCCFNESFIRRAIICSLAIFMVSAIQMVRLSSEEQQQLQKQLVPIQQQQIINFQRRKLLGILPQCKMTAICPLMELMIYCYSNGTKRTVANSNDAGQFPPDQFTLEQRRHGAIILHITGLIYMFIALAIVCDEFFVPSLGVITDKLAISDDVAGATFMAAGGSAPEFFTSVIGVFIAENNVGIGTIVGSATFNILCVLSCCAIFSHNVLHLTWWPLFRDVAFYVVALFMLVIFFLDEQIFWFEAFGLFFIYLLYCTFMKYNETIENFVKYCCSSKKSGNEEENEKVRGLEEKDNAVRYDADDSAIISHTQPMPQEQLVPVDQLQQHQQHSFACGRSNRSNSFIRTYDNYSRRQSFPILHSGAIFRNGIIQLLSQGLDPLQEGINEGMFKSQLRLLSENDNTAPAQITLNEIFHGWQYHPNDQKASVACEMERNDSEMGPRSTVTSKRTSVCPNTACVSEIKEMLEESEEKPLDMSWPEKLHRQLLYLFLSPILFPLWVTLPDVRKENARKWFPITFIGSIFWIAFYSYIMVWMANTIGETIAMPTEVIGLTILAAGTSIPDLITSVIVARKGLGDMAVSSSVGSNIFDVCVGLPIPWLLFFIVEPLRNPGTTQNYVSVSRNREKRVHVDLCSNGLICSVGMLFIMLVVLVASIATSHWKMNKFFGFIMIISYIAFCIFSVALEMGHFACPLKIC</sequence>
<comment type="similarity">
    <text evidence="2">Belongs to the Ca(2+):cation antiporter (CaCA) (TC 2.A.19) family. SLC24A subfamily.</text>
</comment>
<keyword evidence="16" id="KW-0739">Sodium transport</keyword>
<feature type="transmembrane region" description="Helical" evidence="17">
    <location>
        <begin position="514"/>
        <end position="537"/>
    </location>
</feature>
<feature type="transmembrane region" description="Helical" evidence="17">
    <location>
        <begin position="665"/>
        <end position="684"/>
    </location>
</feature>
<feature type="transmembrane region" description="Helical" evidence="17">
    <location>
        <begin position="584"/>
        <end position="605"/>
    </location>
</feature>
<accession>A0A0R3RQD1</accession>
<evidence type="ECO:0000256" key="14">
    <source>
        <dbReference type="ARBA" id="ARBA00023065"/>
    </source>
</evidence>
<reference evidence="20" key="1">
    <citation type="submission" date="2017-02" db="UniProtKB">
        <authorList>
            <consortium name="WormBaseParasite"/>
        </authorList>
    </citation>
    <scope>IDENTIFICATION</scope>
</reference>
<evidence type="ECO:0000256" key="15">
    <source>
        <dbReference type="ARBA" id="ARBA00023136"/>
    </source>
</evidence>
<dbReference type="GO" id="GO:0015293">
    <property type="term" value="F:symporter activity"/>
    <property type="evidence" value="ECO:0007669"/>
    <property type="project" value="UniProtKB-KW"/>
</dbReference>
<dbReference type="Pfam" id="PF01699">
    <property type="entry name" value="Na_Ca_ex"/>
    <property type="match status" value="2"/>
</dbReference>
<dbReference type="NCBIfam" id="TIGR00367">
    <property type="entry name" value="calcium/sodium antiporter"/>
    <property type="match status" value="1"/>
</dbReference>
<evidence type="ECO:0000256" key="10">
    <source>
        <dbReference type="ARBA" id="ARBA00022847"/>
    </source>
</evidence>
<keyword evidence="6" id="KW-0109">Calcium transport</keyword>
<feature type="transmembrane region" description="Helical" evidence="17">
    <location>
        <begin position="154"/>
        <end position="179"/>
    </location>
</feature>
<dbReference type="InterPro" id="IPR004837">
    <property type="entry name" value="NaCa_Exmemb"/>
</dbReference>
<dbReference type="Proteomes" id="UP000050640">
    <property type="component" value="Unplaced"/>
</dbReference>
<dbReference type="GO" id="GO:0008273">
    <property type="term" value="F:calcium, potassium:sodium antiporter activity"/>
    <property type="evidence" value="ECO:0007669"/>
    <property type="project" value="TreeGrafter"/>
</dbReference>
<feature type="transmembrane region" description="Helical" evidence="17">
    <location>
        <begin position="242"/>
        <end position="259"/>
    </location>
</feature>
<keyword evidence="9" id="KW-0106">Calcium</keyword>
<evidence type="ECO:0000256" key="11">
    <source>
        <dbReference type="ARBA" id="ARBA00022958"/>
    </source>
</evidence>
<dbReference type="FunFam" id="1.20.1420.30:FF:000009">
    <property type="entry name" value="sodium/potassium/calcium exchanger 5 isoform X2"/>
    <property type="match status" value="1"/>
</dbReference>
<dbReference type="GO" id="GO:0005886">
    <property type="term" value="C:plasma membrane"/>
    <property type="evidence" value="ECO:0007669"/>
    <property type="project" value="TreeGrafter"/>
</dbReference>
<evidence type="ECO:0000256" key="6">
    <source>
        <dbReference type="ARBA" id="ARBA00022568"/>
    </source>
</evidence>
<evidence type="ECO:0000256" key="7">
    <source>
        <dbReference type="ARBA" id="ARBA00022692"/>
    </source>
</evidence>
<keyword evidence="19" id="KW-1185">Reference proteome</keyword>
<dbReference type="PANTHER" id="PTHR10846:SF72">
    <property type="entry name" value="SODIUM_POTASSIUM_CALCIUM EXCHANGER NCKX30C"/>
    <property type="match status" value="1"/>
</dbReference>
<comment type="subcellular location">
    <subcellularLocation>
        <location evidence="1">Membrane</location>
        <topology evidence="1">Multi-pass membrane protein</topology>
    </subcellularLocation>
</comment>
<evidence type="ECO:0000256" key="9">
    <source>
        <dbReference type="ARBA" id="ARBA00022837"/>
    </source>
</evidence>
<feature type="domain" description="Sodium/calcium exchanger membrane region" evidence="18">
    <location>
        <begin position="119"/>
        <end position="260"/>
    </location>
</feature>